<dbReference type="RefSeq" id="WP_179614988.1">
    <property type="nucleotide sequence ID" value="NZ_CP059163.1"/>
</dbReference>
<accession>A0A7Y9JQ82</accession>
<dbReference type="SUPFAM" id="SSF51735">
    <property type="entry name" value="NAD(P)-binding Rossmann-fold domains"/>
    <property type="match status" value="1"/>
</dbReference>
<comment type="caution">
    <text evidence="3">The sequence shown here is derived from an EMBL/GenBank/DDBJ whole genome shotgun (WGS) entry which is preliminary data.</text>
</comment>
<dbReference type="PANTHER" id="PTHR24321">
    <property type="entry name" value="DEHYDROGENASES, SHORT CHAIN"/>
    <property type="match status" value="1"/>
</dbReference>
<reference evidence="3 4" key="1">
    <citation type="submission" date="2020-07" db="EMBL/GenBank/DDBJ databases">
        <title>Sequencing the genomes of 1000 actinobacteria strains.</title>
        <authorList>
            <person name="Klenk H.-P."/>
        </authorList>
    </citation>
    <scope>NUCLEOTIDE SEQUENCE [LARGE SCALE GENOMIC DNA]</scope>
    <source>
        <strain evidence="3 4">DSM 18965</strain>
    </source>
</reference>
<evidence type="ECO:0000313" key="4">
    <source>
        <dbReference type="Proteomes" id="UP000516957"/>
    </source>
</evidence>
<dbReference type="InterPro" id="IPR036291">
    <property type="entry name" value="NAD(P)-bd_dom_sf"/>
</dbReference>
<evidence type="ECO:0000256" key="1">
    <source>
        <dbReference type="ARBA" id="ARBA00006484"/>
    </source>
</evidence>
<evidence type="ECO:0000313" key="3">
    <source>
        <dbReference type="EMBL" id="NYD57190.1"/>
    </source>
</evidence>
<dbReference type="PRINTS" id="PR00081">
    <property type="entry name" value="GDHRDH"/>
</dbReference>
<dbReference type="PROSITE" id="PS00061">
    <property type="entry name" value="ADH_SHORT"/>
    <property type="match status" value="1"/>
</dbReference>
<evidence type="ECO:0000256" key="2">
    <source>
        <dbReference type="ARBA" id="ARBA00023002"/>
    </source>
</evidence>
<dbReference type="GO" id="GO:0016491">
    <property type="term" value="F:oxidoreductase activity"/>
    <property type="evidence" value="ECO:0007669"/>
    <property type="project" value="UniProtKB-KW"/>
</dbReference>
<dbReference type="FunFam" id="3.40.50.720:FF:000084">
    <property type="entry name" value="Short-chain dehydrogenase reductase"/>
    <property type="match status" value="1"/>
</dbReference>
<dbReference type="Gene3D" id="3.40.50.720">
    <property type="entry name" value="NAD(P)-binding Rossmann-like Domain"/>
    <property type="match status" value="1"/>
</dbReference>
<dbReference type="InterPro" id="IPR002347">
    <property type="entry name" value="SDR_fam"/>
</dbReference>
<proteinExistence type="inferred from homology"/>
<keyword evidence="4" id="KW-1185">Reference proteome</keyword>
<dbReference type="PRINTS" id="PR00080">
    <property type="entry name" value="SDRFAMILY"/>
</dbReference>
<dbReference type="PANTHER" id="PTHR24321:SF8">
    <property type="entry name" value="ESTRADIOL 17-BETA-DEHYDROGENASE 8-RELATED"/>
    <property type="match status" value="1"/>
</dbReference>
<comment type="similarity">
    <text evidence="1">Belongs to the short-chain dehydrogenases/reductases (SDR) family.</text>
</comment>
<dbReference type="EMBL" id="JACCBE010000001">
    <property type="protein sequence ID" value="NYD57190.1"/>
    <property type="molecule type" value="Genomic_DNA"/>
</dbReference>
<dbReference type="AlphaFoldDB" id="A0A7Y9JQ82"/>
<dbReference type="InterPro" id="IPR020904">
    <property type="entry name" value="Sc_DH/Rdtase_CS"/>
</dbReference>
<sequence length="267" mass="27833">MGRLSDKVVLVTGASGGQGEAEVRLFADEGATVVIADVLVEQGEKLAAELVGAGHRVVFIELDVVDEVRWAEVVAQIEADFGRLDVLVNNAGVSDRRGVMEQPEDAFDRVLLINLWGPVAGMQACAPLMGRTGGGSIVNISSVAGLTGYDAAGYTSSKWGLRGVTKTGALELASLGIRVNSVHPGTIITPMLAHTTTEVIDNYVRVNPDPRAGRPEEIAHTVVHLAIDEVSSFTTGAEVAIDGGFIAGGAHRGQALVMDAIKEAADV</sequence>
<name>A0A7Y9JQ82_9ACTN</name>
<protein>
    <submittedName>
        <fullName evidence="3">NAD(P)-dependent dehydrogenase (Short-subunit alcohol dehydrogenase family)</fullName>
    </submittedName>
</protein>
<organism evidence="3 4">
    <name type="scientific">Nocardioides marinisabuli</name>
    <dbReference type="NCBI Taxonomy" id="419476"/>
    <lineage>
        <taxon>Bacteria</taxon>
        <taxon>Bacillati</taxon>
        <taxon>Actinomycetota</taxon>
        <taxon>Actinomycetes</taxon>
        <taxon>Propionibacteriales</taxon>
        <taxon>Nocardioidaceae</taxon>
        <taxon>Nocardioides</taxon>
    </lineage>
</organism>
<gene>
    <name evidence="3" type="ORF">BKA08_001428</name>
</gene>
<keyword evidence="2" id="KW-0560">Oxidoreductase</keyword>
<dbReference type="Pfam" id="PF13561">
    <property type="entry name" value="adh_short_C2"/>
    <property type="match status" value="1"/>
</dbReference>
<dbReference type="Proteomes" id="UP000516957">
    <property type="component" value="Unassembled WGS sequence"/>
</dbReference>